<evidence type="ECO:0000256" key="1">
    <source>
        <dbReference type="ARBA" id="ARBA00022705"/>
    </source>
</evidence>
<keyword evidence="5 11" id="KW-0862">Zinc</keyword>
<keyword evidence="2 11" id="KW-0479">Metal-binding</keyword>
<dbReference type="InterPro" id="IPR036869">
    <property type="entry name" value="J_dom_sf"/>
</dbReference>
<protein>
    <recommendedName>
        <fullName evidence="10 11">Chaperone protein DnaJ</fullName>
    </recommendedName>
</protein>
<dbReference type="Gene3D" id="2.10.230.10">
    <property type="entry name" value="Heat shock protein DnaJ, cysteine-rich domain"/>
    <property type="match status" value="1"/>
</dbReference>
<feature type="repeat" description="CXXCXGXG motif" evidence="11">
    <location>
        <begin position="207"/>
        <end position="214"/>
    </location>
</feature>
<gene>
    <name evidence="11" type="primary">dnaJ</name>
    <name evidence="15" type="ORF">CLV39_1095</name>
</gene>
<dbReference type="HAMAP" id="MF_01152">
    <property type="entry name" value="DnaJ"/>
    <property type="match status" value="1"/>
</dbReference>
<accession>A0A3M0BI90</accession>
<dbReference type="NCBIfam" id="NF010884">
    <property type="entry name" value="PRK14291.1"/>
    <property type="match status" value="1"/>
</dbReference>
<comment type="cofactor">
    <cofactor evidence="11">
        <name>Zn(2+)</name>
        <dbReference type="ChEBI" id="CHEBI:29105"/>
    </cofactor>
    <text evidence="11">Binds 2 Zn(2+) ions per monomer.</text>
</comment>
<feature type="binding site" evidence="11">
    <location>
        <position position="171"/>
    </location>
    <ligand>
        <name>Zn(2+)</name>
        <dbReference type="ChEBI" id="CHEBI:29105"/>
        <label>1</label>
    </ligand>
</feature>
<dbReference type="Proteomes" id="UP000280842">
    <property type="component" value="Unassembled WGS sequence"/>
</dbReference>
<dbReference type="InterPro" id="IPR008971">
    <property type="entry name" value="HSP40/DnaJ_pept-bd"/>
</dbReference>
<keyword evidence="3 11" id="KW-0677">Repeat</keyword>
<organism evidence="15 16">
    <name type="scientific">Hydrogenothermus marinus</name>
    <dbReference type="NCBI Taxonomy" id="133270"/>
    <lineage>
        <taxon>Bacteria</taxon>
        <taxon>Pseudomonadati</taxon>
        <taxon>Aquificota</taxon>
        <taxon>Aquificia</taxon>
        <taxon>Aquificales</taxon>
        <taxon>Hydrogenothermaceae</taxon>
        <taxon>Hydrogenothermus</taxon>
    </lineage>
</organism>
<dbReference type="Gene3D" id="1.10.287.110">
    <property type="entry name" value="DnaJ domain"/>
    <property type="match status" value="1"/>
</dbReference>
<dbReference type="FunFam" id="2.60.260.20:FF:000005">
    <property type="entry name" value="Chaperone protein dnaJ 1, mitochondrial"/>
    <property type="match status" value="1"/>
</dbReference>
<evidence type="ECO:0000256" key="12">
    <source>
        <dbReference type="PROSITE-ProRule" id="PRU00546"/>
    </source>
</evidence>
<comment type="domain">
    <text evidence="11">The J domain is necessary and sufficient to stimulate DnaK ATPase activity. Zinc center 1 plays an important role in the autonomous, DnaK-independent chaperone activity of DnaJ. Zinc center 2 is essential for interaction with DnaK and for DnaJ activity.</text>
</comment>
<feature type="binding site" evidence="11">
    <location>
        <position position="210"/>
    </location>
    <ligand>
        <name>Zn(2+)</name>
        <dbReference type="ChEBI" id="CHEBI:29105"/>
        <label>2</label>
    </ligand>
</feature>
<reference evidence="15 16" key="1">
    <citation type="submission" date="2018-10" db="EMBL/GenBank/DDBJ databases">
        <title>Genomic Encyclopedia of Archaeal and Bacterial Type Strains, Phase II (KMG-II): from individual species to whole genera.</title>
        <authorList>
            <person name="Goeker M."/>
        </authorList>
    </citation>
    <scope>NUCLEOTIDE SEQUENCE [LARGE SCALE GENOMIC DNA]</scope>
    <source>
        <strain evidence="15 16">VM1</strain>
    </source>
</reference>
<feature type="binding site" evidence="11">
    <location>
        <position position="188"/>
    </location>
    <ligand>
        <name>Zn(2+)</name>
        <dbReference type="ChEBI" id="CHEBI:29105"/>
        <label>2</label>
    </ligand>
</feature>
<dbReference type="InterPro" id="IPR018253">
    <property type="entry name" value="DnaJ_domain_CS"/>
</dbReference>
<keyword evidence="16" id="KW-1185">Reference proteome</keyword>
<dbReference type="AlphaFoldDB" id="A0A3M0BI90"/>
<evidence type="ECO:0000256" key="2">
    <source>
        <dbReference type="ARBA" id="ARBA00022723"/>
    </source>
</evidence>
<dbReference type="PROSITE" id="PS51188">
    <property type="entry name" value="ZF_CR"/>
    <property type="match status" value="1"/>
</dbReference>
<dbReference type="SUPFAM" id="SSF49493">
    <property type="entry name" value="HSP40/DnaJ peptide-binding domain"/>
    <property type="match status" value="2"/>
</dbReference>
<feature type="zinc finger region" description="CR-type" evidence="12">
    <location>
        <begin position="155"/>
        <end position="232"/>
    </location>
</feature>
<feature type="domain" description="J" evidence="13">
    <location>
        <begin position="5"/>
        <end position="70"/>
    </location>
</feature>
<dbReference type="CDD" id="cd06257">
    <property type="entry name" value="DnaJ"/>
    <property type="match status" value="1"/>
</dbReference>
<comment type="similarity">
    <text evidence="9 11">Belongs to the DnaJ family.</text>
</comment>
<evidence type="ECO:0000256" key="9">
    <source>
        <dbReference type="ARBA" id="ARBA00061004"/>
    </source>
</evidence>
<keyword evidence="4 11" id="KW-0863">Zinc-finger</keyword>
<comment type="function">
    <text evidence="8 11">Participates actively in the response to hyperosmotic and heat shock by preventing the aggregation of stress-denatured proteins and by disaggregating proteins, also in an autonomous, DnaK-independent fashion. Unfolded proteins bind initially to DnaJ; upon interaction with the DnaJ-bound protein, DnaK hydrolyzes its bound ATP, resulting in the formation of a stable complex. GrpE releases ADP from DnaK; ATP binding to DnaK triggers the release of the substrate protein, thus completing the reaction cycle. Several rounds of ATP-dependent interactions between DnaJ, DnaK and GrpE are required for fully efficient folding. Also involved, together with DnaK and GrpE, in the DNA replication of plasmids through activation of initiation proteins.</text>
</comment>
<dbReference type="PROSITE" id="PS00636">
    <property type="entry name" value="DNAJ_1"/>
    <property type="match status" value="1"/>
</dbReference>
<dbReference type="GO" id="GO:0008270">
    <property type="term" value="F:zinc ion binding"/>
    <property type="evidence" value="ECO:0007669"/>
    <property type="project" value="UniProtKB-UniRule"/>
</dbReference>
<dbReference type="EMBL" id="REFO01000012">
    <property type="protein sequence ID" value="RMA96084.1"/>
    <property type="molecule type" value="Genomic_DNA"/>
</dbReference>
<dbReference type="SUPFAM" id="SSF57938">
    <property type="entry name" value="DnaJ/Hsp40 cysteine-rich domain"/>
    <property type="match status" value="1"/>
</dbReference>
<keyword evidence="1 11" id="KW-0235">DNA replication</keyword>
<keyword evidence="11" id="KW-0963">Cytoplasm</keyword>
<dbReference type="FunFam" id="2.10.230.10:FF:000002">
    <property type="entry name" value="Molecular chaperone DnaJ"/>
    <property type="match status" value="1"/>
</dbReference>
<evidence type="ECO:0000256" key="3">
    <source>
        <dbReference type="ARBA" id="ARBA00022737"/>
    </source>
</evidence>
<dbReference type="Gene3D" id="2.60.260.20">
    <property type="entry name" value="Urease metallochaperone UreE, N-terminal domain"/>
    <property type="match status" value="2"/>
</dbReference>
<dbReference type="PANTHER" id="PTHR43096:SF52">
    <property type="entry name" value="DNAJ HOMOLOG 1, MITOCHONDRIAL-RELATED"/>
    <property type="match status" value="1"/>
</dbReference>
<keyword evidence="6 11" id="KW-0346">Stress response</keyword>
<dbReference type="InterPro" id="IPR002939">
    <property type="entry name" value="DnaJ_C"/>
</dbReference>
<feature type="binding site" evidence="11">
    <location>
        <position position="207"/>
    </location>
    <ligand>
        <name>Zn(2+)</name>
        <dbReference type="ChEBI" id="CHEBI:29105"/>
        <label>2</label>
    </ligand>
</feature>
<dbReference type="PRINTS" id="PR00625">
    <property type="entry name" value="JDOMAIN"/>
</dbReference>
<evidence type="ECO:0000259" key="13">
    <source>
        <dbReference type="PROSITE" id="PS50076"/>
    </source>
</evidence>
<dbReference type="InterPro" id="IPR036410">
    <property type="entry name" value="HSP_DnaJ_Cys-rich_dom_sf"/>
</dbReference>
<feature type="repeat" description="CXXCXGXG motif" evidence="11">
    <location>
        <begin position="185"/>
        <end position="192"/>
    </location>
</feature>
<dbReference type="RefSeq" id="WP_121923218.1">
    <property type="nucleotide sequence ID" value="NZ_REFO01000012.1"/>
</dbReference>
<evidence type="ECO:0000256" key="4">
    <source>
        <dbReference type="ARBA" id="ARBA00022771"/>
    </source>
</evidence>
<evidence type="ECO:0000256" key="11">
    <source>
        <dbReference type="HAMAP-Rule" id="MF_01152"/>
    </source>
</evidence>
<evidence type="ECO:0000256" key="6">
    <source>
        <dbReference type="ARBA" id="ARBA00023016"/>
    </source>
</evidence>
<dbReference type="CDD" id="cd10719">
    <property type="entry name" value="DnaJ_zf"/>
    <property type="match status" value="1"/>
</dbReference>
<dbReference type="Pfam" id="PF01556">
    <property type="entry name" value="DnaJ_C"/>
    <property type="match status" value="1"/>
</dbReference>
<dbReference type="SMART" id="SM00271">
    <property type="entry name" value="DnaJ"/>
    <property type="match status" value="1"/>
</dbReference>
<evidence type="ECO:0000256" key="5">
    <source>
        <dbReference type="ARBA" id="ARBA00022833"/>
    </source>
</evidence>
<dbReference type="GO" id="GO:0051082">
    <property type="term" value="F:unfolded protein binding"/>
    <property type="evidence" value="ECO:0007669"/>
    <property type="project" value="UniProtKB-UniRule"/>
</dbReference>
<feature type="domain" description="CR-type" evidence="14">
    <location>
        <begin position="155"/>
        <end position="232"/>
    </location>
</feature>
<dbReference type="GO" id="GO:0009408">
    <property type="term" value="P:response to heat"/>
    <property type="evidence" value="ECO:0007669"/>
    <property type="project" value="InterPro"/>
</dbReference>
<feature type="binding site" evidence="11">
    <location>
        <position position="168"/>
    </location>
    <ligand>
        <name>Zn(2+)</name>
        <dbReference type="ChEBI" id="CHEBI:29105"/>
        <label>1</label>
    </ligand>
</feature>
<comment type="caution">
    <text evidence="15">The sequence shown here is derived from an EMBL/GenBank/DDBJ whole genome shotgun (WGS) entry which is preliminary data.</text>
</comment>
<dbReference type="InterPro" id="IPR012724">
    <property type="entry name" value="DnaJ"/>
</dbReference>
<evidence type="ECO:0000313" key="15">
    <source>
        <dbReference type="EMBL" id="RMA96084.1"/>
    </source>
</evidence>
<name>A0A3M0BI90_9AQUI</name>
<evidence type="ECO:0000256" key="8">
    <source>
        <dbReference type="ARBA" id="ARBA00053423"/>
    </source>
</evidence>
<evidence type="ECO:0000256" key="7">
    <source>
        <dbReference type="ARBA" id="ARBA00023186"/>
    </source>
</evidence>
<dbReference type="GO" id="GO:0031072">
    <property type="term" value="F:heat shock protein binding"/>
    <property type="evidence" value="ECO:0007669"/>
    <property type="project" value="InterPro"/>
</dbReference>
<dbReference type="SUPFAM" id="SSF46565">
    <property type="entry name" value="Chaperone J-domain"/>
    <property type="match status" value="1"/>
</dbReference>
<evidence type="ECO:0000259" key="14">
    <source>
        <dbReference type="PROSITE" id="PS51188"/>
    </source>
</evidence>
<dbReference type="PANTHER" id="PTHR43096">
    <property type="entry name" value="DNAJ HOMOLOG 1, MITOCHONDRIAL-RELATED"/>
    <property type="match status" value="1"/>
</dbReference>
<comment type="subcellular location">
    <subcellularLocation>
        <location evidence="11">Cytoplasm</location>
    </subcellularLocation>
</comment>
<comment type="subunit">
    <text evidence="11">Homodimer.</text>
</comment>
<dbReference type="FunFam" id="1.10.287.110:FF:000034">
    <property type="entry name" value="Chaperone protein DnaJ"/>
    <property type="match status" value="1"/>
</dbReference>
<dbReference type="GO" id="GO:0042026">
    <property type="term" value="P:protein refolding"/>
    <property type="evidence" value="ECO:0007669"/>
    <property type="project" value="TreeGrafter"/>
</dbReference>
<feature type="binding site" evidence="11">
    <location>
        <position position="185"/>
    </location>
    <ligand>
        <name>Zn(2+)</name>
        <dbReference type="ChEBI" id="CHEBI:29105"/>
        <label>2</label>
    </ligand>
</feature>
<feature type="repeat" description="CXXCXGXG motif" evidence="11">
    <location>
        <begin position="220"/>
        <end position="227"/>
    </location>
</feature>
<feature type="binding site" evidence="11">
    <location>
        <position position="220"/>
    </location>
    <ligand>
        <name>Zn(2+)</name>
        <dbReference type="ChEBI" id="CHEBI:29105"/>
        <label>1</label>
    </ligand>
</feature>
<evidence type="ECO:0000313" key="16">
    <source>
        <dbReference type="Proteomes" id="UP000280842"/>
    </source>
</evidence>
<dbReference type="NCBIfam" id="NF008035">
    <property type="entry name" value="PRK10767.1"/>
    <property type="match status" value="1"/>
</dbReference>
<dbReference type="Pfam" id="PF00226">
    <property type="entry name" value="DnaJ"/>
    <property type="match status" value="1"/>
</dbReference>
<feature type="repeat" description="CXXCXGXG motif" evidence="11">
    <location>
        <begin position="168"/>
        <end position="175"/>
    </location>
</feature>
<dbReference type="CDD" id="cd10747">
    <property type="entry name" value="DnaJ_C"/>
    <property type="match status" value="1"/>
</dbReference>
<dbReference type="InterPro" id="IPR001623">
    <property type="entry name" value="DnaJ_domain"/>
</dbReference>
<dbReference type="GO" id="GO:0006260">
    <property type="term" value="P:DNA replication"/>
    <property type="evidence" value="ECO:0007669"/>
    <property type="project" value="UniProtKB-KW"/>
</dbReference>
<dbReference type="PROSITE" id="PS50076">
    <property type="entry name" value="DNAJ_2"/>
    <property type="match status" value="1"/>
</dbReference>
<evidence type="ECO:0000256" key="10">
    <source>
        <dbReference type="ARBA" id="ARBA00067609"/>
    </source>
</evidence>
<dbReference type="NCBIfam" id="TIGR02349">
    <property type="entry name" value="DnaJ_bact"/>
    <property type="match status" value="1"/>
</dbReference>
<dbReference type="Pfam" id="PF00684">
    <property type="entry name" value="DnaJ_CXXCXGXG"/>
    <property type="match status" value="1"/>
</dbReference>
<sequence length="386" mass="42475">MAKKDYYEILGVSRNATQDEIKKAYRRLARKYHPDLNPNNKEAEEKFKEISEAYQVLSDPEKRKMYDQFGHAAFSGGGVGTENIDFEDIFSSFGRGFGGGRGGFGIFDDIDEILNEFLGRGRGRSRSYQERAKRPERGEDIYQTVSISLEDAYHGTTLTLEVPRYVICDACAGTGIEPNSKPQVCPQCGGTGQIVKSVGFMQIAQTCPKCQGTGYIQEPCKKCNGRGLVLQTETVKVRIPPGVDNGSKLRVPGKGHSGKFGGPAGDLWIIVNVKPHPLFSRKGDNLYLKANIDVVEAIEGTELEVPTVDGKKEKVNIPAGTQSGDKIKISGKGMPRLKSSGYGDLIIVVNVKIPSIDELSRKGKKLIKELKDEIPKIGKRFEKLEN</sequence>
<keyword evidence="7 11" id="KW-0143">Chaperone</keyword>
<dbReference type="OrthoDB" id="9779889at2"/>
<dbReference type="InterPro" id="IPR001305">
    <property type="entry name" value="HSP_DnaJ_Cys-rich_dom"/>
</dbReference>
<dbReference type="GO" id="GO:0005524">
    <property type="term" value="F:ATP binding"/>
    <property type="evidence" value="ECO:0007669"/>
    <property type="project" value="InterPro"/>
</dbReference>
<proteinExistence type="inferred from homology"/>
<feature type="binding site" evidence="11">
    <location>
        <position position="223"/>
    </location>
    <ligand>
        <name>Zn(2+)</name>
        <dbReference type="ChEBI" id="CHEBI:29105"/>
        <label>1</label>
    </ligand>
</feature>
<dbReference type="GO" id="GO:0005737">
    <property type="term" value="C:cytoplasm"/>
    <property type="evidence" value="ECO:0007669"/>
    <property type="project" value="UniProtKB-SubCell"/>
</dbReference>